<dbReference type="PANTHER" id="PTHR37943:SF1">
    <property type="entry name" value="PROTEIN VES"/>
    <property type="match status" value="1"/>
</dbReference>
<gene>
    <name evidence="1" type="ORF">SAMN05444486_1092</name>
</gene>
<dbReference type="EMBL" id="FNPR01000009">
    <property type="protein sequence ID" value="SDY88037.1"/>
    <property type="molecule type" value="Genomic_DNA"/>
</dbReference>
<protein>
    <submittedName>
        <fullName evidence="1">Various environmental stresses-induced protein Ves</fullName>
    </submittedName>
</protein>
<keyword evidence="2" id="KW-1185">Reference proteome</keyword>
<dbReference type="InterPro" id="IPR011051">
    <property type="entry name" value="RmlC_Cupin_sf"/>
</dbReference>
<dbReference type="AlphaFoldDB" id="A0A1H3NGL5"/>
<name>A0A1H3NGL5_9RHOB</name>
<reference evidence="1 2" key="1">
    <citation type="submission" date="2016-10" db="EMBL/GenBank/DDBJ databases">
        <authorList>
            <person name="de Groot N.N."/>
        </authorList>
    </citation>
    <scope>NUCLEOTIDE SEQUENCE [LARGE SCALE GENOMIC DNA]</scope>
    <source>
        <strain evidence="1 2">DSM 24677</strain>
    </source>
</reference>
<dbReference type="STRING" id="576131.SAMN05444486_1092"/>
<dbReference type="OrthoDB" id="9800082at2"/>
<dbReference type="Proteomes" id="UP000199026">
    <property type="component" value="Unassembled WGS sequence"/>
</dbReference>
<proteinExistence type="predicted"/>
<dbReference type="Pfam" id="PF05962">
    <property type="entry name" value="HutD"/>
    <property type="match status" value="1"/>
</dbReference>
<accession>A0A1H3NGL5</accession>
<dbReference type="Gene3D" id="2.60.120.10">
    <property type="entry name" value="Jelly Rolls"/>
    <property type="match status" value="1"/>
</dbReference>
<dbReference type="InterPro" id="IPR014710">
    <property type="entry name" value="RmlC-like_jellyroll"/>
</dbReference>
<dbReference type="RefSeq" id="WP_038008265.1">
    <property type="nucleotide sequence ID" value="NZ_CANLAN010000017.1"/>
</dbReference>
<dbReference type="InterPro" id="IPR010282">
    <property type="entry name" value="Uncharacterised_HutD/Ves"/>
</dbReference>
<dbReference type="SUPFAM" id="SSF51182">
    <property type="entry name" value="RmlC-like cupins"/>
    <property type="match status" value="1"/>
</dbReference>
<dbReference type="PANTHER" id="PTHR37943">
    <property type="entry name" value="PROTEIN VES"/>
    <property type="match status" value="1"/>
</dbReference>
<evidence type="ECO:0000313" key="1">
    <source>
        <dbReference type="EMBL" id="SDY88037.1"/>
    </source>
</evidence>
<evidence type="ECO:0000313" key="2">
    <source>
        <dbReference type="Proteomes" id="UP000199026"/>
    </source>
</evidence>
<dbReference type="GeneID" id="78125924"/>
<organism evidence="1 2">
    <name type="scientific">Lentibacter algarum</name>
    <dbReference type="NCBI Taxonomy" id="576131"/>
    <lineage>
        <taxon>Bacteria</taxon>
        <taxon>Pseudomonadati</taxon>
        <taxon>Pseudomonadota</taxon>
        <taxon>Alphaproteobacteria</taxon>
        <taxon>Rhodobacterales</taxon>
        <taxon>Roseobacteraceae</taxon>
        <taxon>Lentibacter</taxon>
    </lineage>
</organism>
<sequence length="195" mass="21167">MHVLKRNELVDVPWKNGGGITRSIAKGLLADRAAWTISRADVAQDGPFSDFAGMTRVLTVVSGGAMELQAPTHTITARMWQPVHFDGALKVQSSLTDGPLTDLNLMFDPMLCDGSVTTRRDPFKGLVARPEHGLLAFHVLAGAPEINAVHTAEGDTMFIDSNDAALHLDEDDAVLEIRLDYLDHKDAIKLCIANL</sequence>